<dbReference type="GO" id="GO:0016757">
    <property type="term" value="F:glycosyltransferase activity"/>
    <property type="evidence" value="ECO:0007669"/>
    <property type="project" value="UniProtKB-KW"/>
</dbReference>
<dbReference type="Proteomes" id="UP001597508">
    <property type="component" value="Unassembled WGS sequence"/>
</dbReference>
<organism evidence="3 4">
    <name type="scientific">Pseudotenacibaculum haliotis</name>
    <dbReference type="NCBI Taxonomy" id="1862138"/>
    <lineage>
        <taxon>Bacteria</taxon>
        <taxon>Pseudomonadati</taxon>
        <taxon>Bacteroidota</taxon>
        <taxon>Flavobacteriia</taxon>
        <taxon>Flavobacteriales</taxon>
        <taxon>Flavobacteriaceae</taxon>
        <taxon>Pseudotenacibaculum</taxon>
    </lineage>
</organism>
<comment type="caution">
    <text evidence="3">The sequence shown here is derived from an EMBL/GenBank/DDBJ whole genome shotgun (WGS) entry which is preliminary data.</text>
</comment>
<dbReference type="Pfam" id="PF00534">
    <property type="entry name" value="Glycos_transf_1"/>
    <property type="match status" value="1"/>
</dbReference>
<accession>A0ABW5LP08</accession>
<dbReference type="EC" id="2.4.-.-" evidence="3"/>
<keyword evidence="4" id="KW-1185">Reference proteome</keyword>
<keyword evidence="3" id="KW-0328">Glycosyltransferase</keyword>
<dbReference type="InterPro" id="IPR001296">
    <property type="entry name" value="Glyco_trans_1"/>
</dbReference>
<protein>
    <submittedName>
        <fullName evidence="3">Glycosyltransferase family 4 protein</fullName>
        <ecNumber evidence="3">2.4.-.-</ecNumber>
    </submittedName>
</protein>
<reference evidence="4" key="1">
    <citation type="journal article" date="2019" name="Int. J. Syst. Evol. Microbiol.">
        <title>The Global Catalogue of Microorganisms (GCM) 10K type strain sequencing project: providing services to taxonomists for standard genome sequencing and annotation.</title>
        <authorList>
            <consortium name="The Broad Institute Genomics Platform"/>
            <consortium name="The Broad Institute Genome Sequencing Center for Infectious Disease"/>
            <person name="Wu L."/>
            <person name="Ma J."/>
        </authorList>
    </citation>
    <scope>NUCLEOTIDE SEQUENCE [LARGE SCALE GENOMIC DNA]</scope>
    <source>
        <strain evidence="4">KCTC 52127</strain>
    </source>
</reference>
<dbReference type="RefSeq" id="WP_379664581.1">
    <property type="nucleotide sequence ID" value="NZ_JBHULH010000001.1"/>
</dbReference>
<evidence type="ECO:0000313" key="3">
    <source>
        <dbReference type="EMBL" id="MFD2565856.1"/>
    </source>
</evidence>
<sequence>MLGEKIIFNLLYKWKYLLAFLKAKSLPKSKSKEFTTITYVAREADQDWIFGAKVRRLAKFSGLDAKAYYHDRLRDLPDSDGYFFVFHQYFYRAMRHNPKILNKTNIVMFTHPNWTFSYSKSHVIWCLNKADYVICLNSEVRKELISLGLKEEKAVLMPIASDPNFFYSHKRTSGSVGFCSAFGDRKNPEMVYNLVKHMPERQFYMIGRYWDQYEKYDELISFPNFTYFENEDYEKYPSLYNKIDVFISPSTLEGGPVPVLEAMLSNCFPIASKTGFCPDVIKHGENGFLFDIDADYKEVVDLINKTDGKDVDVRATAMEHTWENCSKKLDQLFLTTK</sequence>
<dbReference type="PANTHER" id="PTHR46401">
    <property type="entry name" value="GLYCOSYLTRANSFERASE WBBK-RELATED"/>
    <property type="match status" value="1"/>
</dbReference>
<dbReference type="SUPFAM" id="SSF53756">
    <property type="entry name" value="UDP-Glycosyltransferase/glycogen phosphorylase"/>
    <property type="match status" value="1"/>
</dbReference>
<evidence type="ECO:0000256" key="1">
    <source>
        <dbReference type="ARBA" id="ARBA00022679"/>
    </source>
</evidence>
<name>A0ABW5LP08_9FLAO</name>
<gene>
    <name evidence="3" type="ORF">ACFSRZ_00655</name>
</gene>
<dbReference type="EMBL" id="JBHULH010000001">
    <property type="protein sequence ID" value="MFD2565856.1"/>
    <property type="molecule type" value="Genomic_DNA"/>
</dbReference>
<keyword evidence="1 3" id="KW-0808">Transferase</keyword>
<dbReference type="PANTHER" id="PTHR46401:SF2">
    <property type="entry name" value="GLYCOSYLTRANSFERASE WBBK-RELATED"/>
    <property type="match status" value="1"/>
</dbReference>
<feature type="domain" description="Glycosyl transferase family 1" evidence="2">
    <location>
        <begin position="176"/>
        <end position="305"/>
    </location>
</feature>
<evidence type="ECO:0000313" key="4">
    <source>
        <dbReference type="Proteomes" id="UP001597508"/>
    </source>
</evidence>
<evidence type="ECO:0000259" key="2">
    <source>
        <dbReference type="Pfam" id="PF00534"/>
    </source>
</evidence>
<dbReference type="CDD" id="cd03801">
    <property type="entry name" value="GT4_PimA-like"/>
    <property type="match status" value="1"/>
</dbReference>
<proteinExistence type="predicted"/>
<dbReference type="Gene3D" id="3.40.50.2000">
    <property type="entry name" value="Glycogen Phosphorylase B"/>
    <property type="match status" value="1"/>
</dbReference>